<proteinExistence type="inferred from homology"/>
<organism evidence="9 10">
    <name type="scientific">Sinosporangium siamense</name>
    <dbReference type="NCBI Taxonomy" id="1367973"/>
    <lineage>
        <taxon>Bacteria</taxon>
        <taxon>Bacillati</taxon>
        <taxon>Actinomycetota</taxon>
        <taxon>Actinomycetes</taxon>
        <taxon>Streptosporangiales</taxon>
        <taxon>Streptosporangiaceae</taxon>
        <taxon>Sinosporangium</taxon>
    </lineage>
</organism>
<dbReference type="SMART" id="SM01057">
    <property type="entry name" value="Carb_anhydrase"/>
    <property type="match status" value="1"/>
</dbReference>
<dbReference type="InterPro" id="IPR036398">
    <property type="entry name" value="CA_dom_sf"/>
</dbReference>
<dbReference type="SUPFAM" id="SSF51069">
    <property type="entry name" value="Carbonic anhydrase"/>
    <property type="match status" value="1"/>
</dbReference>
<name>A0A919V910_9ACTN</name>
<dbReference type="EC" id="4.2.1.1" evidence="2"/>
<evidence type="ECO:0000259" key="8">
    <source>
        <dbReference type="SMART" id="SM01057"/>
    </source>
</evidence>
<keyword evidence="4" id="KW-0862">Zinc</keyword>
<reference evidence="9" key="1">
    <citation type="submission" date="2021-01" db="EMBL/GenBank/DDBJ databases">
        <title>Whole genome shotgun sequence of Sinosporangium siamense NBRC 109515.</title>
        <authorList>
            <person name="Komaki H."/>
            <person name="Tamura T."/>
        </authorList>
    </citation>
    <scope>NUCLEOTIDE SEQUENCE</scope>
    <source>
        <strain evidence="9">NBRC 109515</strain>
    </source>
</reference>
<dbReference type="GO" id="GO:0004089">
    <property type="term" value="F:carbonate dehydratase activity"/>
    <property type="evidence" value="ECO:0007669"/>
    <property type="project" value="UniProtKB-EC"/>
</dbReference>
<evidence type="ECO:0000256" key="1">
    <source>
        <dbReference type="ARBA" id="ARBA00010718"/>
    </source>
</evidence>
<protein>
    <recommendedName>
        <fullName evidence="2">carbonic anhydrase</fullName>
        <ecNumber evidence="2">4.2.1.1</ecNumber>
    </recommendedName>
</protein>
<dbReference type="PANTHER" id="PTHR18952:SF265">
    <property type="entry name" value="CARBONIC ANHYDRASE"/>
    <property type="match status" value="1"/>
</dbReference>
<feature type="signal peptide" evidence="7">
    <location>
        <begin position="1"/>
        <end position="29"/>
    </location>
</feature>
<evidence type="ECO:0000256" key="2">
    <source>
        <dbReference type="ARBA" id="ARBA00012925"/>
    </source>
</evidence>
<keyword evidence="7" id="KW-0732">Signal</keyword>
<dbReference type="GO" id="GO:0008270">
    <property type="term" value="F:zinc ion binding"/>
    <property type="evidence" value="ECO:0007669"/>
    <property type="project" value="InterPro"/>
</dbReference>
<dbReference type="Pfam" id="PF00194">
    <property type="entry name" value="Carb_anhydrase"/>
    <property type="match status" value="1"/>
</dbReference>
<evidence type="ECO:0000256" key="5">
    <source>
        <dbReference type="ARBA" id="ARBA00023239"/>
    </source>
</evidence>
<feature type="domain" description="Alpha-carbonic anhydrase" evidence="8">
    <location>
        <begin position="32"/>
        <end position="249"/>
    </location>
</feature>
<evidence type="ECO:0000256" key="3">
    <source>
        <dbReference type="ARBA" id="ARBA00022723"/>
    </source>
</evidence>
<sequence length="268" mass="29089">MAPKRVPMAIGALLALTAALTVAPTTTTASSFAYLNVSPVEIDTTPAGGTSTDTLYVNYATGNRTFDVTHENKGTCLSTHFEEDIRGVPVSFPVSERQVSWNGNTYELKNIHYHAKGEHKQDNQPDYPAVEAHLLHQGPGGAHDLLVLVVLLDVNNSPSPTNSAHDDLLVTPPNECDPAINRNVNLRGLIPTQPASPAQAGSWRYVGSKTTPETHGGSDYWYPVQFVIFKQRQTITPTTLTMLRSRWSGPQFNAKPLTAATPTFSETP</sequence>
<evidence type="ECO:0000256" key="6">
    <source>
        <dbReference type="ARBA" id="ARBA00048348"/>
    </source>
</evidence>
<comment type="catalytic activity">
    <reaction evidence="6">
        <text>hydrogencarbonate + H(+) = CO2 + H2O</text>
        <dbReference type="Rhea" id="RHEA:10748"/>
        <dbReference type="ChEBI" id="CHEBI:15377"/>
        <dbReference type="ChEBI" id="CHEBI:15378"/>
        <dbReference type="ChEBI" id="CHEBI:16526"/>
        <dbReference type="ChEBI" id="CHEBI:17544"/>
        <dbReference type="EC" id="4.2.1.1"/>
    </reaction>
</comment>
<keyword evidence="10" id="KW-1185">Reference proteome</keyword>
<dbReference type="Proteomes" id="UP000606172">
    <property type="component" value="Unassembled WGS sequence"/>
</dbReference>
<evidence type="ECO:0000256" key="7">
    <source>
        <dbReference type="SAM" id="SignalP"/>
    </source>
</evidence>
<dbReference type="AlphaFoldDB" id="A0A919V910"/>
<keyword evidence="3" id="KW-0479">Metal-binding</keyword>
<dbReference type="InterPro" id="IPR001148">
    <property type="entry name" value="CA_dom"/>
</dbReference>
<dbReference type="InterPro" id="IPR023561">
    <property type="entry name" value="Carbonic_anhydrase_a-class"/>
</dbReference>
<comment type="similarity">
    <text evidence="1">Belongs to the alpha-carbonic anhydrase family.</text>
</comment>
<evidence type="ECO:0000313" key="10">
    <source>
        <dbReference type="Proteomes" id="UP000606172"/>
    </source>
</evidence>
<accession>A0A919V910</accession>
<evidence type="ECO:0000256" key="4">
    <source>
        <dbReference type="ARBA" id="ARBA00022833"/>
    </source>
</evidence>
<dbReference type="EMBL" id="BOOW01000032">
    <property type="protein sequence ID" value="GII94983.1"/>
    <property type="molecule type" value="Genomic_DNA"/>
</dbReference>
<feature type="chain" id="PRO_5037725475" description="carbonic anhydrase" evidence="7">
    <location>
        <begin position="30"/>
        <end position="268"/>
    </location>
</feature>
<evidence type="ECO:0000313" key="9">
    <source>
        <dbReference type="EMBL" id="GII94983.1"/>
    </source>
</evidence>
<dbReference type="PANTHER" id="PTHR18952">
    <property type="entry name" value="CARBONIC ANHYDRASE"/>
    <property type="match status" value="1"/>
</dbReference>
<keyword evidence="5" id="KW-0456">Lyase</keyword>
<gene>
    <name evidence="9" type="ORF">Ssi02_52140</name>
</gene>
<dbReference type="Gene3D" id="3.10.200.10">
    <property type="entry name" value="Alpha carbonic anhydrase"/>
    <property type="match status" value="1"/>
</dbReference>
<comment type="caution">
    <text evidence="9">The sequence shown here is derived from an EMBL/GenBank/DDBJ whole genome shotgun (WGS) entry which is preliminary data.</text>
</comment>